<dbReference type="Proteomes" id="UP000799539">
    <property type="component" value="Unassembled WGS sequence"/>
</dbReference>
<dbReference type="PROSITE" id="PS50088">
    <property type="entry name" value="ANK_REPEAT"/>
    <property type="match status" value="1"/>
</dbReference>
<reference evidence="4" key="1">
    <citation type="journal article" date="2020" name="Stud. Mycol.">
        <title>101 Dothideomycetes genomes: a test case for predicting lifestyles and emergence of pathogens.</title>
        <authorList>
            <person name="Haridas S."/>
            <person name="Albert R."/>
            <person name="Binder M."/>
            <person name="Bloem J."/>
            <person name="Labutti K."/>
            <person name="Salamov A."/>
            <person name="Andreopoulos B."/>
            <person name="Baker S."/>
            <person name="Barry K."/>
            <person name="Bills G."/>
            <person name="Bluhm B."/>
            <person name="Cannon C."/>
            <person name="Castanera R."/>
            <person name="Culley D."/>
            <person name="Daum C."/>
            <person name="Ezra D."/>
            <person name="Gonzalez J."/>
            <person name="Henrissat B."/>
            <person name="Kuo A."/>
            <person name="Liang C."/>
            <person name="Lipzen A."/>
            <person name="Lutzoni F."/>
            <person name="Magnuson J."/>
            <person name="Mondo S."/>
            <person name="Nolan M."/>
            <person name="Ohm R."/>
            <person name="Pangilinan J."/>
            <person name="Park H.-J."/>
            <person name="Ramirez L."/>
            <person name="Alfaro M."/>
            <person name="Sun H."/>
            <person name="Tritt A."/>
            <person name="Yoshinaga Y."/>
            <person name="Zwiers L.-H."/>
            <person name="Turgeon B."/>
            <person name="Goodwin S."/>
            <person name="Spatafora J."/>
            <person name="Crous P."/>
            <person name="Grigoriev I."/>
        </authorList>
    </citation>
    <scope>NUCLEOTIDE SEQUENCE</scope>
    <source>
        <strain evidence="4">SCOH1-5</strain>
    </source>
</reference>
<dbReference type="SUPFAM" id="SSF48403">
    <property type="entry name" value="Ankyrin repeat"/>
    <property type="match status" value="1"/>
</dbReference>
<sequence length="297" mass="32425">MESFQEPRADHRLCSAVRAGSIPSTQQAIEELKNAGWPVPLSRAMVTCIETTNFPALLLLLSYGAVDEEVAEAAAMSENIHIVQVVLEHGWCINSALRGGTIPSILRQVIVSYLQRAMLIKRSFATSNVDFLERLLELGADPNAESNIGETALSFAIREGTMNVVKRLIAAGADVTKGDVLHCTARREPSEDIYDLVTMLVKGGALVDTYQWDNKRGRQMRLGYPQGTALHNACKEGNYPAAAALLAYGADPHCLKKRGERLGPPSPVEITRPQTEMRKLLESYAQSQATDGVCFNS</sequence>
<dbReference type="OrthoDB" id="539213at2759"/>
<feature type="repeat" description="ANK" evidence="3">
    <location>
        <begin position="148"/>
        <end position="180"/>
    </location>
</feature>
<dbReference type="PANTHER" id="PTHR24173:SF74">
    <property type="entry name" value="ANKYRIN REPEAT DOMAIN-CONTAINING PROTEIN 16"/>
    <property type="match status" value="1"/>
</dbReference>
<evidence type="ECO:0000256" key="1">
    <source>
        <dbReference type="ARBA" id="ARBA00022737"/>
    </source>
</evidence>
<protein>
    <submittedName>
        <fullName evidence="4">Uncharacterized protein</fullName>
    </submittedName>
</protein>
<proteinExistence type="predicted"/>
<dbReference type="EMBL" id="ML992668">
    <property type="protein sequence ID" value="KAF2214446.1"/>
    <property type="molecule type" value="Genomic_DNA"/>
</dbReference>
<dbReference type="Gene3D" id="1.25.40.20">
    <property type="entry name" value="Ankyrin repeat-containing domain"/>
    <property type="match status" value="1"/>
</dbReference>
<keyword evidence="2 3" id="KW-0040">ANK repeat</keyword>
<dbReference type="PROSITE" id="PS50297">
    <property type="entry name" value="ANK_REP_REGION"/>
    <property type="match status" value="1"/>
</dbReference>
<evidence type="ECO:0000256" key="3">
    <source>
        <dbReference type="PROSITE-ProRule" id="PRU00023"/>
    </source>
</evidence>
<gene>
    <name evidence="4" type="ORF">CERZMDRAFT_83143</name>
</gene>
<dbReference type="InterPro" id="IPR036770">
    <property type="entry name" value="Ankyrin_rpt-contain_sf"/>
</dbReference>
<evidence type="ECO:0000313" key="5">
    <source>
        <dbReference type="Proteomes" id="UP000799539"/>
    </source>
</evidence>
<dbReference type="AlphaFoldDB" id="A0A6A6FLV8"/>
<dbReference type="InterPro" id="IPR002110">
    <property type="entry name" value="Ankyrin_rpt"/>
</dbReference>
<organism evidence="4 5">
    <name type="scientific">Cercospora zeae-maydis SCOH1-5</name>
    <dbReference type="NCBI Taxonomy" id="717836"/>
    <lineage>
        <taxon>Eukaryota</taxon>
        <taxon>Fungi</taxon>
        <taxon>Dikarya</taxon>
        <taxon>Ascomycota</taxon>
        <taxon>Pezizomycotina</taxon>
        <taxon>Dothideomycetes</taxon>
        <taxon>Dothideomycetidae</taxon>
        <taxon>Mycosphaerellales</taxon>
        <taxon>Mycosphaerellaceae</taxon>
        <taxon>Cercospora</taxon>
    </lineage>
</organism>
<evidence type="ECO:0000256" key="2">
    <source>
        <dbReference type="ARBA" id="ARBA00023043"/>
    </source>
</evidence>
<keyword evidence="1" id="KW-0677">Repeat</keyword>
<name>A0A6A6FLV8_9PEZI</name>
<dbReference type="Pfam" id="PF13606">
    <property type="entry name" value="Ank_3"/>
    <property type="match status" value="1"/>
</dbReference>
<dbReference type="Pfam" id="PF12796">
    <property type="entry name" value="Ank_2"/>
    <property type="match status" value="1"/>
</dbReference>
<dbReference type="PANTHER" id="PTHR24173">
    <property type="entry name" value="ANKYRIN REPEAT CONTAINING"/>
    <property type="match status" value="1"/>
</dbReference>
<dbReference type="SMART" id="SM00248">
    <property type="entry name" value="ANK"/>
    <property type="match status" value="4"/>
</dbReference>
<evidence type="ECO:0000313" key="4">
    <source>
        <dbReference type="EMBL" id="KAF2214446.1"/>
    </source>
</evidence>
<accession>A0A6A6FLV8</accession>
<keyword evidence="5" id="KW-1185">Reference proteome</keyword>